<protein>
    <submittedName>
        <fullName evidence="1">Uncharacterized protein</fullName>
    </submittedName>
</protein>
<evidence type="ECO:0000313" key="1">
    <source>
        <dbReference type="EMBL" id="KKQ17843.1"/>
    </source>
</evidence>
<proteinExistence type="predicted"/>
<accession>A0A0G0FFF8</accession>
<dbReference type="AlphaFoldDB" id="A0A0G0FFF8"/>
<name>A0A0G0FFF8_9BACT</name>
<comment type="caution">
    <text evidence="1">The sequence shown here is derived from an EMBL/GenBank/DDBJ whole genome shotgun (WGS) entry which is preliminary data.</text>
</comment>
<gene>
    <name evidence="1" type="ORF">US31_C0015G0009</name>
</gene>
<organism evidence="1 2">
    <name type="scientific">Berkelbacteria bacterium GW2011_GWA1_36_9</name>
    <dbReference type="NCBI Taxonomy" id="1618331"/>
    <lineage>
        <taxon>Bacteria</taxon>
        <taxon>Candidatus Berkelbacteria</taxon>
    </lineage>
</organism>
<sequence length="156" mass="18604">MIPMVVWSVKFQQREIKMNRNEVVREIDEFRESYARTHVKSSDWKSPFFNNFWMNLPGPMSRMVLYSEAGVLDKRASHDNLQGMSMLLRGQTWREFFETVRETAVARGFDEKVFAHLESLSRAGHSEKREEVYHIIEPIYLDLRERGYNHYPDLTV</sequence>
<dbReference type="Proteomes" id="UP000034508">
    <property type="component" value="Unassembled WGS sequence"/>
</dbReference>
<reference evidence="1 2" key="1">
    <citation type="journal article" date="2015" name="Nature">
        <title>rRNA introns, odd ribosomes, and small enigmatic genomes across a large radiation of phyla.</title>
        <authorList>
            <person name="Brown C.T."/>
            <person name="Hug L.A."/>
            <person name="Thomas B.C."/>
            <person name="Sharon I."/>
            <person name="Castelle C.J."/>
            <person name="Singh A."/>
            <person name="Wilkins M.J."/>
            <person name="Williams K.H."/>
            <person name="Banfield J.F."/>
        </authorList>
    </citation>
    <scope>NUCLEOTIDE SEQUENCE [LARGE SCALE GENOMIC DNA]</scope>
</reference>
<dbReference type="EMBL" id="LBSM01000015">
    <property type="protein sequence ID" value="KKQ17843.1"/>
    <property type="molecule type" value="Genomic_DNA"/>
</dbReference>
<evidence type="ECO:0000313" key="2">
    <source>
        <dbReference type="Proteomes" id="UP000034508"/>
    </source>
</evidence>